<dbReference type="Proteomes" id="UP000249056">
    <property type="component" value="Unassembled WGS sequence"/>
</dbReference>
<evidence type="ECO:0000313" key="2">
    <source>
        <dbReference type="Proteomes" id="UP000249056"/>
    </source>
</evidence>
<proteinExistence type="predicted"/>
<dbReference type="AlphaFoldDB" id="A0A395IE99"/>
<comment type="caution">
    <text evidence="1">The sequence shown here is derived from an EMBL/GenBank/DDBJ whole genome shotgun (WGS) entry which is preliminary data.</text>
</comment>
<dbReference type="OrthoDB" id="5361565at2759"/>
<accession>A0A395IE99</accession>
<organism evidence="1 2">
    <name type="scientific">Monilinia fructigena</name>
    <dbReference type="NCBI Taxonomy" id="38457"/>
    <lineage>
        <taxon>Eukaryota</taxon>
        <taxon>Fungi</taxon>
        <taxon>Dikarya</taxon>
        <taxon>Ascomycota</taxon>
        <taxon>Pezizomycotina</taxon>
        <taxon>Leotiomycetes</taxon>
        <taxon>Helotiales</taxon>
        <taxon>Sclerotiniaceae</taxon>
        <taxon>Monilinia</taxon>
    </lineage>
</organism>
<dbReference type="EMBL" id="QKRW01000080">
    <property type="protein sequence ID" value="RAL58481.1"/>
    <property type="molecule type" value="Genomic_DNA"/>
</dbReference>
<name>A0A395IE99_9HELO</name>
<protein>
    <submittedName>
        <fullName evidence="1">Uncharacterized protein</fullName>
    </submittedName>
</protein>
<keyword evidence="2" id="KW-1185">Reference proteome</keyword>
<evidence type="ECO:0000313" key="1">
    <source>
        <dbReference type="EMBL" id="RAL58481.1"/>
    </source>
</evidence>
<reference evidence="1 2" key="1">
    <citation type="submission" date="2018-06" db="EMBL/GenBank/DDBJ databases">
        <title>Genome Sequence of the Brown Rot Fungal Pathogen Monilinia fructigena.</title>
        <authorList>
            <person name="Landi L."/>
            <person name="De Miccolis Angelini R.M."/>
            <person name="Pollastro S."/>
            <person name="Abate D."/>
            <person name="Faretra F."/>
            <person name="Romanazzi G."/>
        </authorList>
    </citation>
    <scope>NUCLEOTIDE SEQUENCE [LARGE SCALE GENOMIC DNA]</scope>
    <source>
        <strain evidence="1 2">Mfrg269</strain>
    </source>
</reference>
<gene>
    <name evidence="1" type="ORF">DID88_005185</name>
</gene>
<sequence>MLMSVPEYAGDLTIELDSGISVRIPNDQLVVPNLSIDHTTGAMIANASEPELVLNAIQAVNANDLPR</sequence>